<sequence length="338" mass="36651">MSLSSFSSTPSSPSWVAPPSAWPPPPPCNPPPNLHRAPSLTSLSPTAAALTKASYDLEHLCLSPSPPTSPPLASSASSPDDNRQIQTLLSEWAHFSDPRTGKIQRNALAWYTASSALEFAVRAKRSEVVRVLLDAGLAVNKRAVVAAAVIMVDGEKQGIGRDVDVGKTMLGCMFEHGVEEESVFKAAQYLIHSPTLMSHLLSLYATLHPSTHPFVPPPSLLTLSAQKSPLHLFKLLVSHIPTTTTPTLYFPKDILPQTIVEHGMSRNRMEVIEYLVGECEVDVREALWDAPNGLAEYLKMSLGLEERKGAGLTALQAARVYRLSDVERVLLRKGGGKL</sequence>
<protein>
    <recommendedName>
        <fullName evidence="4">Ankyrin</fullName>
    </recommendedName>
</protein>
<keyword evidence="3" id="KW-1185">Reference proteome</keyword>
<evidence type="ECO:0008006" key="4">
    <source>
        <dbReference type="Google" id="ProtNLM"/>
    </source>
</evidence>
<dbReference type="EMBL" id="KZ805340">
    <property type="protein sequence ID" value="PVI02698.1"/>
    <property type="molecule type" value="Genomic_DNA"/>
</dbReference>
<evidence type="ECO:0000313" key="2">
    <source>
        <dbReference type="EMBL" id="PVI02698.1"/>
    </source>
</evidence>
<feature type="compositionally biased region" description="Low complexity" evidence="1">
    <location>
        <begin position="1"/>
        <end position="19"/>
    </location>
</feature>
<evidence type="ECO:0000313" key="3">
    <source>
        <dbReference type="Proteomes" id="UP000244855"/>
    </source>
</evidence>
<evidence type="ECO:0000256" key="1">
    <source>
        <dbReference type="SAM" id="MobiDB-lite"/>
    </source>
</evidence>
<name>A0A2V1DWG9_9PLEO</name>
<reference evidence="2 3" key="1">
    <citation type="journal article" date="2018" name="Sci. Rep.">
        <title>Comparative genomics provides insights into the lifestyle and reveals functional heterogeneity of dark septate endophytic fungi.</title>
        <authorList>
            <person name="Knapp D.G."/>
            <person name="Nemeth J.B."/>
            <person name="Barry K."/>
            <person name="Hainaut M."/>
            <person name="Henrissat B."/>
            <person name="Johnson J."/>
            <person name="Kuo A."/>
            <person name="Lim J.H.P."/>
            <person name="Lipzen A."/>
            <person name="Nolan M."/>
            <person name="Ohm R.A."/>
            <person name="Tamas L."/>
            <person name="Grigoriev I.V."/>
            <person name="Spatafora J.W."/>
            <person name="Nagy L.G."/>
            <person name="Kovacs G.M."/>
        </authorList>
    </citation>
    <scope>NUCLEOTIDE SEQUENCE [LARGE SCALE GENOMIC DNA]</scope>
    <source>
        <strain evidence="2 3">DSE2036</strain>
    </source>
</reference>
<dbReference type="AlphaFoldDB" id="A0A2V1DWG9"/>
<feature type="region of interest" description="Disordered" evidence="1">
    <location>
        <begin position="1"/>
        <end position="41"/>
    </location>
</feature>
<dbReference type="InterPro" id="IPR036770">
    <property type="entry name" value="Ankyrin_rpt-contain_sf"/>
</dbReference>
<dbReference type="SUPFAM" id="SSF48403">
    <property type="entry name" value="Ankyrin repeat"/>
    <property type="match status" value="1"/>
</dbReference>
<gene>
    <name evidence="2" type="ORF">DM02DRAFT_297149</name>
</gene>
<accession>A0A2V1DWG9</accession>
<proteinExistence type="predicted"/>
<feature type="compositionally biased region" description="Pro residues" evidence="1">
    <location>
        <begin position="20"/>
        <end position="33"/>
    </location>
</feature>
<dbReference type="Proteomes" id="UP000244855">
    <property type="component" value="Unassembled WGS sequence"/>
</dbReference>
<organism evidence="2 3">
    <name type="scientific">Periconia macrospinosa</name>
    <dbReference type="NCBI Taxonomy" id="97972"/>
    <lineage>
        <taxon>Eukaryota</taxon>
        <taxon>Fungi</taxon>
        <taxon>Dikarya</taxon>
        <taxon>Ascomycota</taxon>
        <taxon>Pezizomycotina</taxon>
        <taxon>Dothideomycetes</taxon>
        <taxon>Pleosporomycetidae</taxon>
        <taxon>Pleosporales</taxon>
        <taxon>Massarineae</taxon>
        <taxon>Periconiaceae</taxon>
        <taxon>Periconia</taxon>
    </lineage>
</organism>